<protein>
    <recommendedName>
        <fullName evidence="3">CB1 cannabinoid receptor-interacting protein 1</fullName>
    </recommendedName>
</protein>
<dbReference type="InterPro" id="IPR029204">
    <property type="entry name" value="CNRIP1"/>
</dbReference>
<evidence type="ECO:0008006" key="3">
    <source>
        <dbReference type="Google" id="ProtNLM"/>
    </source>
</evidence>
<keyword evidence="2" id="KW-1185">Reference proteome</keyword>
<evidence type="ECO:0000313" key="1">
    <source>
        <dbReference type="EMBL" id="KAJ9587945.1"/>
    </source>
</evidence>
<dbReference type="Pfam" id="PF15043">
    <property type="entry name" value="CNRIP1"/>
    <property type="match status" value="1"/>
</dbReference>
<dbReference type="EMBL" id="JASPKZ010006046">
    <property type="protein sequence ID" value="KAJ9587945.1"/>
    <property type="molecule type" value="Genomic_DNA"/>
</dbReference>
<accession>A0AAD7ZW09</accession>
<feature type="non-terminal residue" evidence="1">
    <location>
        <position position="1"/>
    </location>
</feature>
<gene>
    <name evidence="1" type="ORF">L9F63_018620</name>
</gene>
<proteinExistence type="predicted"/>
<dbReference type="AlphaFoldDB" id="A0AAD7ZW09"/>
<name>A0AAD7ZW09_DIPPU</name>
<organism evidence="1 2">
    <name type="scientific">Diploptera punctata</name>
    <name type="common">Pacific beetle cockroach</name>
    <dbReference type="NCBI Taxonomy" id="6984"/>
    <lineage>
        <taxon>Eukaryota</taxon>
        <taxon>Metazoa</taxon>
        <taxon>Ecdysozoa</taxon>
        <taxon>Arthropoda</taxon>
        <taxon>Hexapoda</taxon>
        <taxon>Insecta</taxon>
        <taxon>Pterygota</taxon>
        <taxon>Neoptera</taxon>
        <taxon>Polyneoptera</taxon>
        <taxon>Dictyoptera</taxon>
        <taxon>Blattodea</taxon>
        <taxon>Blaberoidea</taxon>
        <taxon>Blaberidae</taxon>
        <taxon>Diplopterinae</taxon>
        <taxon>Diploptera</taxon>
    </lineage>
</organism>
<reference evidence="1" key="2">
    <citation type="submission" date="2023-05" db="EMBL/GenBank/DDBJ databases">
        <authorList>
            <person name="Fouks B."/>
        </authorList>
    </citation>
    <scope>NUCLEOTIDE SEQUENCE</scope>
    <source>
        <strain evidence="1">Stay&amp;Tobe</strain>
        <tissue evidence="1">Testes</tissue>
    </source>
</reference>
<dbReference type="Proteomes" id="UP001233999">
    <property type="component" value="Unassembled WGS sequence"/>
</dbReference>
<evidence type="ECO:0000313" key="2">
    <source>
        <dbReference type="Proteomes" id="UP001233999"/>
    </source>
</evidence>
<comment type="caution">
    <text evidence="1">The sequence shown here is derived from an EMBL/GenBank/DDBJ whole genome shotgun (WGS) entry which is preliminary data.</text>
</comment>
<sequence length="69" mass="8139">LQNDRKTRFPMHNQGTFRVTLSMRKEPDGGPVFCKMETTQRFKQLKTVKLHTDTTYRVDVSFKPPRALQ</sequence>
<reference evidence="1" key="1">
    <citation type="journal article" date="2023" name="IScience">
        <title>Live-bearing cockroach genome reveals convergent evolutionary mechanisms linked to viviparity in insects and beyond.</title>
        <authorList>
            <person name="Fouks B."/>
            <person name="Harrison M.C."/>
            <person name="Mikhailova A.A."/>
            <person name="Marchal E."/>
            <person name="English S."/>
            <person name="Carruthers M."/>
            <person name="Jennings E.C."/>
            <person name="Chiamaka E.L."/>
            <person name="Frigard R.A."/>
            <person name="Pippel M."/>
            <person name="Attardo G.M."/>
            <person name="Benoit J.B."/>
            <person name="Bornberg-Bauer E."/>
            <person name="Tobe S.S."/>
        </authorList>
    </citation>
    <scope>NUCLEOTIDE SEQUENCE</scope>
    <source>
        <strain evidence="1">Stay&amp;Tobe</strain>
    </source>
</reference>